<dbReference type="PATRIC" id="fig|472175.3.peg.2062"/>
<proteinExistence type="inferred from homology"/>
<evidence type="ECO:0000256" key="4">
    <source>
        <dbReference type="ARBA" id="ARBA00022452"/>
    </source>
</evidence>
<evidence type="ECO:0000313" key="9">
    <source>
        <dbReference type="EMBL" id="KFB11011.1"/>
    </source>
</evidence>
<dbReference type="Pfam" id="PF02321">
    <property type="entry name" value="OEP"/>
    <property type="match status" value="2"/>
</dbReference>
<dbReference type="InterPro" id="IPR003423">
    <property type="entry name" value="OMP_efflux"/>
</dbReference>
<keyword evidence="6" id="KW-0472">Membrane</keyword>
<name>A0A084UDH5_9HYPH</name>
<dbReference type="Proteomes" id="UP000053675">
    <property type="component" value="Unassembled WGS sequence"/>
</dbReference>
<dbReference type="SUPFAM" id="SSF56954">
    <property type="entry name" value="Outer membrane efflux proteins (OEP)"/>
    <property type="match status" value="1"/>
</dbReference>
<dbReference type="PANTHER" id="PTHR30026:SF22">
    <property type="entry name" value="OUTER MEMBRANE EFFLUX PROTEIN"/>
    <property type="match status" value="1"/>
</dbReference>
<dbReference type="AlphaFoldDB" id="A0A084UDH5"/>
<sequence length="495" mass="53111">MSHLISRVQTSARIDLSVPLRTLLLSASALLLTSCGASFPALGDKPGILDELDESPPVGKPKVETLSPDLYVPEPLEKEKQGADAGPATDPFTVGTTRRPTFSATSQGFTRAIKQALSINPQVRARISELAGAGINAEIARQAYFPTLNSSAGMGTRSDYDYEVTLSQPLFDWGHTHAGITGADAAKRAAIAALRAAEEQAALDAARAQINVERHAELVEVAQRNVAVHDRFLDLATVRSEGGVVDETEARLAAVRLGGARSELEEAHGALRDARSIYRTQIGMESRSTVRVPRLGLKVTSDTDIEALVAHAPAVQAALEREAEARQSVKLAKAELLPRLSAEAVYGATEGSSSDKAGVGLRITGPSITGLSNLKRVDAAGMAAETARWTAEAEKREATAQLRALRDRAPTLAHQQRIYGIQLEEAQELRALYEEQFKIGERTLVDLVTVQADIVRLERSRVNARYDILDLEYTAAGALGQLLPTLGLNPGEQTR</sequence>
<feature type="compositionally biased region" description="Polar residues" evidence="8">
    <location>
        <begin position="94"/>
        <end position="106"/>
    </location>
</feature>
<evidence type="ECO:0000256" key="3">
    <source>
        <dbReference type="ARBA" id="ARBA00022448"/>
    </source>
</evidence>
<comment type="subcellular location">
    <subcellularLocation>
        <location evidence="1">Cell outer membrane</location>
    </subcellularLocation>
</comment>
<comment type="similarity">
    <text evidence="2">Belongs to the outer membrane factor (OMF) (TC 1.B.17) family.</text>
</comment>
<dbReference type="eggNOG" id="COG1538">
    <property type="taxonomic scope" value="Bacteria"/>
</dbReference>
<dbReference type="GO" id="GO:0009279">
    <property type="term" value="C:cell outer membrane"/>
    <property type="evidence" value="ECO:0007669"/>
    <property type="project" value="UniProtKB-SubCell"/>
</dbReference>
<dbReference type="PROSITE" id="PS51257">
    <property type="entry name" value="PROKAR_LIPOPROTEIN"/>
    <property type="match status" value="1"/>
</dbReference>
<dbReference type="Gene3D" id="1.20.1600.10">
    <property type="entry name" value="Outer membrane efflux proteins (OEP)"/>
    <property type="match status" value="1"/>
</dbReference>
<dbReference type="GO" id="GO:1990281">
    <property type="term" value="C:efflux pump complex"/>
    <property type="evidence" value="ECO:0007669"/>
    <property type="project" value="TreeGrafter"/>
</dbReference>
<keyword evidence="5" id="KW-0812">Transmembrane</keyword>
<evidence type="ECO:0000313" key="10">
    <source>
        <dbReference type="Proteomes" id="UP000053675"/>
    </source>
</evidence>
<organism evidence="9 10">
    <name type="scientific">Nitratireductor basaltis</name>
    <dbReference type="NCBI Taxonomy" id="472175"/>
    <lineage>
        <taxon>Bacteria</taxon>
        <taxon>Pseudomonadati</taxon>
        <taxon>Pseudomonadota</taxon>
        <taxon>Alphaproteobacteria</taxon>
        <taxon>Hyphomicrobiales</taxon>
        <taxon>Phyllobacteriaceae</taxon>
        <taxon>Nitratireductor</taxon>
    </lineage>
</organism>
<keyword evidence="10" id="KW-1185">Reference proteome</keyword>
<keyword evidence="3" id="KW-0813">Transport</keyword>
<dbReference type="GO" id="GO:0015562">
    <property type="term" value="F:efflux transmembrane transporter activity"/>
    <property type="evidence" value="ECO:0007669"/>
    <property type="project" value="InterPro"/>
</dbReference>
<dbReference type="GO" id="GO:0015288">
    <property type="term" value="F:porin activity"/>
    <property type="evidence" value="ECO:0007669"/>
    <property type="project" value="TreeGrafter"/>
</dbReference>
<keyword evidence="7" id="KW-0998">Cell outer membrane</keyword>
<evidence type="ECO:0000256" key="6">
    <source>
        <dbReference type="ARBA" id="ARBA00023136"/>
    </source>
</evidence>
<gene>
    <name evidence="9" type="ORF">EL18_02053</name>
</gene>
<reference evidence="9 10" key="1">
    <citation type="submission" date="2014-05" db="EMBL/GenBank/DDBJ databases">
        <title>Draft Genome Sequence of Nitratireductor basaltis Strain UMTGB225, A Marine Bacterium Isolated from Green Barrel Tunicate.</title>
        <authorList>
            <person name="Gan H.Y."/>
        </authorList>
    </citation>
    <scope>NUCLEOTIDE SEQUENCE [LARGE SCALE GENOMIC DNA]</scope>
    <source>
        <strain evidence="9 10">UMTGB225</strain>
    </source>
</reference>
<comment type="caution">
    <text evidence="9">The sequence shown here is derived from an EMBL/GenBank/DDBJ whole genome shotgun (WGS) entry which is preliminary data.</text>
</comment>
<protein>
    <submittedName>
        <fullName evidence="9">Type I secretion outer membrane protein, TolC family</fullName>
    </submittedName>
</protein>
<dbReference type="InterPro" id="IPR051906">
    <property type="entry name" value="TolC-like"/>
</dbReference>
<evidence type="ECO:0000256" key="1">
    <source>
        <dbReference type="ARBA" id="ARBA00004442"/>
    </source>
</evidence>
<evidence type="ECO:0000256" key="8">
    <source>
        <dbReference type="SAM" id="MobiDB-lite"/>
    </source>
</evidence>
<dbReference type="STRING" id="472175.EL18_02053"/>
<evidence type="ECO:0000256" key="2">
    <source>
        <dbReference type="ARBA" id="ARBA00007613"/>
    </source>
</evidence>
<evidence type="ECO:0000256" key="5">
    <source>
        <dbReference type="ARBA" id="ARBA00022692"/>
    </source>
</evidence>
<keyword evidence="4" id="KW-1134">Transmembrane beta strand</keyword>
<dbReference type="EMBL" id="JMQM01000001">
    <property type="protein sequence ID" value="KFB11011.1"/>
    <property type="molecule type" value="Genomic_DNA"/>
</dbReference>
<dbReference type="PANTHER" id="PTHR30026">
    <property type="entry name" value="OUTER MEMBRANE PROTEIN TOLC"/>
    <property type="match status" value="1"/>
</dbReference>
<feature type="region of interest" description="Disordered" evidence="8">
    <location>
        <begin position="77"/>
        <end position="106"/>
    </location>
</feature>
<evidence type="ECO:0000256" key="7">
    <source>
        <dbReference type="ARBA" id="ARBA00023237"/>
    </source>
</evidence>
<accession>A0A084UDH5</accession>